<organism evidence="1">
    <name type="scientific">freshwater metagenome</name>
    <dbReference type="NCBI Taxonomy" id="449393"/>
    <lineage>
        <taxon>unclassified sequences</taxon>
        <taxon>metagenomes</taxon>
        <taxon>ecological metagenomes</taxon>
    </lineage>
</organism>
<protein>
    <submittedName>
        <fullName evidence="1">Unannotated protein</fullName>
    </submittedName>
</protein>
<sequence length="196" mass="21364">MLGADVIVAQLKCFTEAEFKDLLGAGCEWNVSGRRLLALTDHVLNLLADIVNGDRKLGERLCGDTVALFDETQEDVLSTDVVVVQALCFFLGKHNDATCAVCESFKHNPSPLRVVSRWFNGNNVKSASHPISLTAKLLSSSASARIEGDLLFRSEPATSALFGFVLLEFAAFGAVSAHDCAKCKPKKEPNDQRWCY</sequence>
<dbReference type="AlphaFoldDB" id="A0A6J6FQA9"/>
<reference evidence="1" key="1">
    <citation type="submission" date="2020-05" db="EMBL/GenBank/DDBJ databases">
        <authorList>
            <person name="Chiriac C."/>
            <person name="Salcher M."/>
            <person name="Ghai R."/>
            <person name="Kavagutti S V."/>
        </authorList>
    </citation>
    <scope>NUCLEOTIDE SEQUENCE</scope>
</reference>
<accession>A0A6J6FQA9</accession>
<dbReference type="EMBL" id="CAEZUE010000044">
    <property type="protein sequence ID" value="CAB4589829.1"/>
    <property type="molecule type" value="Genomic_DNA"/>
</dbReference>
<evidence type="ECO:0000313" key="1">
    <source>
        <dbReference type="EMBL" id="CAB4589829.1"/>
    </source>
</evidence>
<gene>
    <name evidence="1" type="ORF">UFOPK1788_00463</name>
</gene>
<name>A0A6J6FQA9_9ZZZZ</name>
<proteinExistence type="predicted"/>